<dbReference type="STRING" id="81824.A9V3Q7"/>
<dbReference type="Proteomes" id="UP000001357">
    <property type="component" value="Unassembled WGS sequence"/>
</dbReference>
<feature type="transmembrane region" description="Helical" evidence="9">
    <location>
        <begin position="174"/>
        <end position="192"/>
    </location>
</feature>
<comment type="subcellular location">
    <subcellularLocation>
        <location evidence="1">Membrane</location>
        <topology evidence="1">Multi-pass membrane protein</topology>
    </subcellularLocation>
</comment>
<dbReference type="PANTHER" id="PTHR46187">
    <property type="entry name" value="ALKALINE CERAMIDASE 3"/>
    <property type="match status" value="1"/>
</dbReference>
<feature type="binding site" evidence="8">
    <location>
        <position position="217"/>
    </location>
    <ligand>
        <name>Zn(2+)</name>
        <dbReference type="ChEBI" id="CHEBI:29105"/>
        <note>catalytic</note>
    </ligand>
</feature>
<keyword evidence="6 9" id="KW-0472">Membrane</keyword>
<dbReference type="Pfam" id="PF05875">
    <property type="entry name" value="Ceramidase"/>
    <property type="match status" value="1"/>
</dbReference>
<evidence type="ECO:0000256" key="6">
    <source>
        <dbReference type="ARBA" id="ARBA00023136"/>
    </source>
</evidence>
<keyword evidence="3 9" id="KW-0812">Transmembrane</keyword>
<feature type="transmembrane region" description="Helical" evidence="9">
    <location>
        <begin position="96"/>
        <end position="112"/>
    </location>
</feature>
<feature type="transmembrane region" description="Helical" evidence="9">
    <location>
        <begin position="64"/>
        <end position="84"/>
    </location>
</feature>
<reference evidence="10 11" key="1">
    <citation type="journal article" date="2008" name="Nature">
        <title>The genome of the choanoflagellate Monosiga brevicollis and the origin of metazoans.</title>
        <authorList>
            <consortium name="JGI Sequencing"/>
            <person name="King N."/>
            <person name="Westbrook M.J."/>
            <person name="Young S.L."/>
            <person name="Kuo A."/>
            <person name="Abedin M."/>
            <person name="Chapman J."/>
            <person name="Fairclough S."/>
            <person name="Hellsten U."/>
            <person name="Isogai Y."/>
            <person name="Letunic I."/>
            <person name="Marr M."/>
            <person name="Pincus D."/>
            <person name="Putnam N."/>
            <person name="Rokas A."/>
            <person name="Wright K.J."/>
            <person name="Zuzow R."/>
            <person name="Dirks W."/>
            <person name="Good M."/>
            <person name="Goodstein D."/>
            <person name="Lemons D."/>
            <person name="Li W."/>
            <person name="Lyons J.B."/>
            <person name="Morris A."/>
            <person name="Nichols S."/>
            <person name="Richter D.J."/>
            <person name="Salamov A."/>
            <person name="Bork P."/>
            <person name="Lim W.A."/>
            <person name="Manning G."/>
            <person name="Miller W.T."/>
            <person name="McGinnis W."/>
            <person name="Shapiro H."/>
            <person name="Tjian R."/>
            <person name="Grigoriev I.V."/>
            <person name="Rokhsar D."/>
        </authorList>
    </citation>
    <scope>NUCLEOTIDE SEQUENCE [LARGE SCALE GENOMIC DNA]</scope>
    <source>
        <strain evidence="11">MX1 / ATCC 50154</strain>
    </source>
</reference>
<feature type="binding site" evidence="7">
    <location>
        <position position="33"/>
    </location>
    <ligand>
        <name>Ca(2+)</name>
        <dbReference type="ChEBI" id="CHEBI:29108"/>
    </ligand>
</feature>
<feature type="transmembrane region" description="Helical" evidence="9">
    <location>
        <begin position="218"/>
        <end position="236"/>
    </location>
</feature>
<dbReference type="GO" id="GO:0005789">
    <property type="term" value="C:endoplasmic reticulum membrane"/>
    <property type="evidence" value="ECO:0000318"/>
    <property type="project" value="GO_Central"/>
</dbReference>
<evidence type="ECO:0000256" key="2">
    <source>
        <dbReference type="ARBA" id="ARBA00009780"/>
    </source>
</evidence>
<sequence>MEMQQSDDLYWGPVTSTIDWCEENYVVSPYIAEFWNTVSNLWIMVPSLLGAWHVLQLGLEKRYLFAFLSLAMVGLGSWLFHMTLRWENQLLDELPMVYSASVMIFGIVDYRWSHPDKRAYLIGALAFYAFAVTVVYLYNKEAMFHETAYGLMVVYLVVLGYSRQKSSECADHKYMFWFAVVLMGGAYILWNIDNAVCPDLKHLRLQAGFFSPLFQLHAWWHFGVGLASYLHVLLSASCRLDHLGYEPSFVYSPWLLFMPTFSTRRVKKAF</sequence>
<feature type="binding site" evidence="7">
    <location>
        <position position="20"/>
    </location>
    <ligand>
        <name>Ca(2+)</name>
        <dbReference type="ChEBI" id="CHEBI:29108"/>
    </ligand>
</feature>
<evidence type="ECO:0000313" key="11">
    <source>
        <dbReference type="Proteomes" id="UP000001357"/>
    </source>
</evidence>
<evidence type="ECO:0000256" key="1">
    <source>
        <dbReference type="ARBA" id="ARBA00004141"/>
    </source>
</evidence>
<proteinExistence type="inferred from homology"/>
<accession>A9V3Q7</accession>
<comment type="similarity">
    <text evidence="2">Belongs to the alkaline ceramidase family.</text>
</comment>
<comment type="cofactor">
    <cofactor evidence="8">
        <name>Zn(2+)</name>
        <dbReference type="ChEBI" id="CHEBI:29105"/>
    </cofactor>
</comment>
<feature type="binding site" evidence="8">
    <location>
        <position position="221"/>
    </location>
    <ligand>
        <name>Zn(2+)</name>
        <dbReference type="ChEBI" id="CHEBI:29105"/>
        <note>catalytic</note>
    </ligand>
</feature>
<gene>
    <name evidence="10" type="ORF">MONBRDRAFT_37733</name>
</gene>
<dbReference type="AlphaFoldDB" id="A9V3Q7"/>
<feature type="binding site" evidence="7">
    <location>
        <position position="22"/>
    </location>
    <ligand>
        <name>Ca(2+)</name>
        <dbReference type="ChEBI" id="CHEBI:29108"/>
    </ligand>
</feature>
<feature type="binding site" evidence="7">
    <location>
        <position position="24"/>
    </location>
    <ligand>
        <name>Ca(2+)</name>
        <dbReference type="ChEBI" id="CHEBI:29108"/>
    </ligand>
</feature>
<keyword evidence="7" id="KW-0479">Metal-binding</keyword>
<feature type="transmembrane region" description="Helical" evidence="9">
    <location>
        <begin position="144"/>
        <end position="162"/>
    </location>
</feature>
<evidence type="ECO:0000313" key="10">
    <source>
        <dbReference type="EMBL" id="EDQ87747.1"/>
    </source>
</evidence>
<protein>
    <recommendedName>
        <fullName evidence="12">Alkaline ceramidase</fullName>
    </recommendedName>
</protein>
<keyword evidence="7" id="KW-0106">Calcium</keyword>
<name>A9V3Q7_MONBE</name>
<dbReference type="OMA" id="SIDWCEL"/>
<feature type="binding site" evidence="8">
    <location>
        <position position="81"/>
    </location>
    <ligand>
        <name>Zn(2+)</name>
        <dbReference type="ChEBI" id="CHEBI:29105"/>
        <note>catalytic</note>
    </ligand>
</feature>
<dbReference type="GO" id="GO:0006672">
    <property type="term" value="P:ceramide metabolic process"/>
    <property type="evidence" value="ECO:0007669"/>
    <property type="project" value="InterPro"/>
</dbReference>
<evidence type="ECO:0008006" key="12">
    <source>
        <dbReference type="Google" id="ProtNLM"/>
    </source>
</evidence>
<keyword evidence="11" id="KW-1185">Reference proteome</keyword>
<evidence type="ECO:0000256" key="9">
    <source>
        <dbReference type="SAM" id="Phobius"/>
    </source>
</evidence>
<evidence type="ECO:0000256" key="7">
    <source>
        <dbReference type="PIRSR" id="PIRSR608901-1"/>
    </source>
</evidence>
<dbReference type="RefSeq" id="XP_001747280.1">
    <property type="nucleotide sequence ID" value="XM_001747228.1"/>
</dbReference>
<organism evidence="10 11">
    <name type="scientific">Monosiga brevicollis</name>
    <name type="common">Choanoflagellate</name>
    <dbReference type="NCBI Taxonomy" id="81824"/>
    <lineage>
        <taxon>Eukaryota</taxon>
        <taxon>Choanoflagellata</taxon>
        <taxon>Craspedida</taxon>
        <taxon>Salpingoecidae</taxon>
        <taxon>Monosiga</taxon>
    </lineage>
</organism>
<dbReference type="FunCoup" id="A9V3Q7">
    <property type="interactions" value="474"/>
</dbReference>
<dbReference type="GO" id="GO:0046872">
    <property type="term" value="F:metal ion binding"/>
    <property type="evidence" value="ECO:0007669"/>
    <property type="project" value="UniProtKB-KW"/>
</dbReference>
<evidence type="ECO:0000256" key="3">
    <source>
        <dbReference type="ARBA" id="ARBA00022692"/>
    </source>
</evidence>
<dbReference type="InterPro" id="IPR008901">
    <property type="entry name" value="ACER"/>
</dbReference>
<feature type="binding site" evidence="7">
    <location>
        <position position="19"/>
    </location>
    <ligand>
        <name>Ca(2+)</name>
        <dbReference type="ChEBI" id="CHEBI:29108"/>
    </ligand>
</feature>
<feature type="transmembrane region" description="Helical" evidence="9">
    <location>
        <begin position="34"/>
        <end position="52"/>
    </location>
</feature>
<evidence type="ECO:0000256" key="4">
    <source>
        <dbReference type="ARBA" id="ARBA00022801"/>
    </source>
</evidence>
<dbReference type="KEGG" id="mbr:MONBRDRAFT_37733"/>
<dbReference type="InParanoid" id="A9V3Q7"/>
<dbReference type="GO" id="GO:0071602">
    <property type="term" value="P:phytosphingosine biosynthetic process"/>
    <property type="evidence" value="ECO:0000318"/>
    <property type="project" value="GO_Central"/>
</dbReference>
<keyword evidence="8" id="KW-0862">Zinc</keyword>
<keyword evidence="5 9" id="KW-1133">Transmembrane helix</keyword>
<dbReference type="GeneID" id="5892532"/>
<evidence type="ECO:0000256" key="5">
    <source>
        <dbReference type="ARBA" id="ARBA00022989"/>
    </source>
</evidence>
<evidence type="ECO:0000256" key="8">
    <source>
        <dbReference type="PIRSR" id="PIRSR608901-2"/>
    </source>
</evidence>
<keyword evidence="4" id="KW-0378">Hydrolase</keyword>
<dbReference type="PANTHER" id="PTHR46187:SF3">
    <property type="entry name" value="ALKALINE CERAMIDASE 3"/>
    <property type="match status" value="1"/>
</dbReference>
<dbReference type="GO" id="GO:0017040">
    <property type="term" value="F:N-acylsphingosine amidohydrolase activity"/>
    <property type="evidence" value="ECO:0000318"/>
    <property type="project" value="GO_Central"/>
</dbReference>
<dbReference type="eggNOG" id="KOG2329">
    <property type="taxonomic scope" value="Eukaryota"/>
</dbReference>
<feature type="transmembrane region" description="Helical" evidence="9">
    <location>
        <begin position="119"/>
        <end position="138"/>
    </location>
</feature>
<dbReference type="EMBL" id="CH991557">
    <property type="protein sequence ID" value="EDQ87747.1"/>
    <property type="molecule type" value="Genomic_DNA"/>
</dbReference>